<dbReference type="AlphaFoldDB" id="V5S8S1"/>
<dbReference type="PATRIC" id="fig|1029756.8.peg.19"/>
<evidence type="ECO:0000313" key="1">
    <source>
        <dbReference type="EMBL" id="AHB47156.1"/>
    </source>
</evidence>
<dbReference type="OrthoDB" id="964913at2"/>
<gene>
    <name evidence="1" type="ORF">W911_00090</name>
</gene>
<protein>
    <submittedName>
        <fullName evidence="1">Peptide-binding protein</fullName>
    </submittedName>
</protein>
<dbReference type="KEGG" id="hni:W911_00090"/>
<name>V5S8S1_9HYPH</name>
<proteinExistence type="predicted"/>
<dbReference type="Gene3D" id="2.30.30.40">
    <property type="entry name" value="SH3 Domains"/>
    <property type="match status" value="1"/>
</dbReference>
<evidence type="ECO:0000313" key="2">
    <source>
        <dbReference type="Proteomes" id="UP000018542"/>
    </source>
</evidence>
<sequence>MRDPFVGRALGLVLATCLGSNFAGHSVRADDRPRFWAVTGVAPGDVLNLRDVPHGDSKKLAGIPPDTRGLKHLGCLTPEPSLDRWMIMTESERINAKLQWCRVEYRGMQGWVAARFLKPDP</sequence>
<organism evidence="1 2">
    <name type="scientific">Hyphomicrobium nitrativorans NL23</name>
    <dbReference type="NCBI Taxonomy" id="1029756"/>
    <lineage>
        <taxon>Bacteria</taxon>
        <taxon>Pseudomonadati</taxon>
        <taxon>Pseudomonadota</taxon>
        <taxon>Alphaproteobacteria</taxon>
        <taxon>Hyphomicrobiales</taxon>
        <taxon>Hyphomicrobiaceae</taxon>
        <taxon>Hyphomicrobium</taxon>
    </lineage>
</organism>
<dbReference type="Proteomes" id="UP000018542">
    <property type="component" value="Chromosome"/>
</dbReference>
<accession>V5S8S1</accession>
<dbReference type="RefSeq" id="WP_023785472.1">
    <property type="nucleotide sequence ID" value="NC_022997.1"/>
</dbReference>
<reference evidence="1 2" key="1">
    <citation type="journal article" date="2014" name="Genome Announc.">
        <title>Complete Genome Sequence of Hyphomicrobium nitrativorans Strain NL23, a Denitrifying Bacterium Isolated from Biofilm of a Methanol-Fed Denitrification System Treating Seawater at the Montreal Biodome.</title>
        <authorList>
            <person name="Martineau C."/>
            <person name="Villeneuve C."/>
            <person name="Mauffrey F."/>
            <person name="Villemur R."/>
        </authorList>
    </citation>
    <scope>NUCLEOTIDE SEQUENCE [LARGE SCALE GENOMIC DNA]</scope>
    <source>
        <strain evidence="1">NL23</strain>
    </source>
</reference>
<dbReference type="HOGENOM" id="CLU_143565_0_0_5"/>
<keyword evidence="2" id="KW-1185">Reference proteome</keyword>
<dbReference type="EMBL" id="CP006912">
    <property type="protein sequence ID" value="AHB47156.1"/>
    <property type="molecule type" value="Genomic_DNA"/>
</dbReference>
<dbReference type="STRING" id="1029756.W911_00090"/>